<dbReference type="EMBL" id="JAGSMN010001455">
    <property type="protein sequence ID" value="MBR7678436.1"/>
    <property type="molecule type" value="Genomic_DNA"/>
</dbReference>
<proteinExistence type="predicted"/>
<evidence type="ECO:0000313" key="2">
    <source>
        <dbReference type="EMBL" id="MBR7678436.1"/>
    </source>
</evidence>
<keyword evidence="3" id="KW-1185">Reference proteome</keyword>
<gene>
    <name evidence="2" type="ORF">KDA82_36815</name>
</gene>
<dbReference type="Proteomes" id="UP000675554">
    <property type="component" value="Unassembled WGS sequence"/>
</dbReference>
<accession>A0A8T4J1E9</accession>
<evidence type="ECO:0000256" key="1">
    <source>
        <dbReference type="SAM" id="MobiDB-lite"/>
    </source>
</evidence>
<organism evidence="2 3">
    <name type="scientific">Streptomyces daliensis</name>
    <dbReference type="NCBI Taxonomy" id="299421"/>
    <lineage>
        <taxon>Bacteria</taxon>
        <taxon>Bacillati</taxon>
        <taxon>Actinomycetota</taxon>
        <taxon>Actinomycetes</taxon>
        <taxon>Kitasatosporales</taxon>
        <taxon>Streptomycetaceae</taxon>
        <taxon>Streptomyces</taxon>
    </lineage>
</organism>
<protein>
    <submittedName>
        <fullName evidence="2">Uncharacterized protein</fullName>
    </submittedName>
</protein>
<dbReference type="AlphaFoldDB" id="A0A8T4J1E9"/>
<evidence type="ECO:0000313" key="3">
    <source>
        <dbReference type="Proteomes" id="UP000675554"/>
    </source>
</evidence>
<feature type="region of interest" description="Disordered" evidence="1">
    <location>
        <begin position="1"/>
        <end position="21"/>
    </location>
</feature>
<name>A0A8T4J1E9_9ACTN</name>
<comment type="caution">
    <text evidence="2">The sequence shown here is derived from an EMBL/GenBank/DDBJ whole genome shotgun (WGS) entry which is preliminary data.</text>
</comment>
<sequence>MPSEEDLGPTEGETREERGARNERLLGARLASNSSVNLLTPVLLNACRKRSEGGSLSDLESDLVDLVKLAGTSQDEVAGWGRAFAALDAGQSAALFPQDTSELDADSSYSYADAARDLPKYWDVISELPNVITPGVSGGAPKLPSARDVQRFGWSQVLPTGDGEYRAAMPKGGYYHAALVQIETATCHHHTVGEAGTDEVYFVLHSVVDRGVNETTMSETVENFTDGVTQRYDHLHYADGLFDPDKYPPAPKMKSFIAILEGWEEDHGKSKVLEKIKEKANEISEKLIGGIKDPSKKKAQIQAAVGIVLAIVALFVEAWCDDFIAHETIEGDYTNFENKDEKSVTLVRKNDYGYEVLNWGKYEALVWFRYVKGRT</sequence>
<feature type="compositionally biased region" description="Basic and acidic residues" evidence="1">
    <location>
        <begin position="12"/>
        <end position="21"/>
    </location>
</feature>
<reference evidence="2" key="1">
    <citation type="submission" date="2021-04" db="EMBL/GenBank/DDBJ databases">
        <title>Sequencing of actinobacteria type strains.</title>
        <authorList>
            <person name="Nguyen G.-S."/>
            <person name="Wentzel A."/>
        </authorList>
    </citation>
    <scope>NUCLEOTIDE SEQUENCE</scope>
    <source>
        <strain evidence="2">DSM 42095</strain>
    </source>
</reference>